<name>A0ABV2QI85_9MICO</name>
<dbReference type="Pfam" id="PF02595">
    <property type="entry name" value="Gly_kinase"/>
    <property type="match status" value="1"/>
</dbReference>
<dbReference type="InterPro" id="IPR004381">
    <property type="entry name" value="Glycerate_kinase"/>
</dbReference>
<proteinExistence type="inferred from homology"/>
<dbReference type="InterPro" id="IPR018193">
    <property type="entry name" value="Glyc_kinase_flavodox-like_fold"/>
</dbReference>
<dbReference type="Proteomes" id="UP001549257">
    <property type="component" value="Unassembled WGS sequence"/>
</dbReference>
<evidence type="ECO:0000313" key="5">
    <source>
        <dbReference type="EMBL" id="MET4580761.1"/>
    </source>
</evidence>
<reference evidence="5 6" key="1">
    <citation type="submission" date="2024-06" db="EMBL/GenBank/DDBJ databases">
        <title>Sorghum-associated microbial communities from plants grown in Nebraska, USA.</title>
        <authorList>
            <person name="Schachtman D."/>
        </authorList>
    </citation>
    <scope>NUCLEOTIDE SEQUENCE [LARGE SCALE GENOMIC DNA]</scope>
    <source>
        <strain evidence="5 6">2857</strain>
    </source>
</reference>
<dbReference type="PANTHER" id="PTHR21599">
    <property type="entry name" value="GLYCERATE KINASE"/>
    <property type="match status" value="1"/>
</dbReference>
<gene>
    <name evidence="5" type="ORF">ABIE21_000251</name>
</gene>
<organism evidence="5 6">
    <name type="scientific">Conyzicola nivalis</name>
    <dbReference type="NCBI Taxonomy" id="1477021"/>
    <lineage>
        <taxon>Bacteria</taxon>
        <taxon>Bacillati</taxon>
        <taxon>Actinomycetota</taxon>
        <taxon>Actinomycetes</taxon>
        <taxon>Micrococcales</taxon>
        <taxon>Microbacteriaceae</taxon>
        <taxon>Conyzicola</taxon>
    </lineage>
</organism>
<comment type="similarity">
    <text evidence="1 4">Belongs to the glycerate kinase type-1 family.</text>
</comment>
<evidence type="ECO:0000256" key="3">
    <source>
        <dbReference type="ARBA" id="ARBA00022777"/>
    </source>
</evidence>
<keyword evidence="6" id="KW-1185">Reference proteome</keyword>
<protein>
    <submittedName>
        <fullName evidence="5">Glycerate kinase</fullName>
        <ecNumber evidence="5">2.7.1.165</ecNumber>
    </submittedName>
</protein>
<keyword evidence="3 4" id="KW-0418">Kinase</keyword>
<dbReference type="NCBIfam" id="TIGR00045">
    <property type="entry name" value="glycerate kinase"/>
    <property type="match status" value="1"/>
</dbReference>
<dbReference type="PIRSF" id="PIRSF006078">
    <property type="entry name" value="GlxK"/>
    <property type="match status" value="1"/>
</dbReference>
<sequence length="381" mass="37190">MRDASDTLASMSPSIVIAPDSFKGSLSAREVADAIAAGWRSVSPDDDLILVPQADGGEGTVDAIESAVPGSVRRSAGLVTGPDGRPTPGEWLQLPSGAAVVELASSSGLPLMHSPDPLGASTRGLGEVIRAALEAGATSLVIGLGGSASTDGGAGALAALGLRLTDDSGSVLPDGGGALAHLAHADRSALMAAPAGGVTLLSDVTAPLLGPTGAAAVFGPQKGATEHDVATLDAALARFALVLGGDPELPGAGAAGGTGFGLSAVWGATLESGADYLAVLSGLGAAVDGADVLILGEGRFDSQSLGGKVVGQLLQRAEERAVRPGVIAGQVTTTAVVNGEPVWTVSLVELAGSVEAAIAEPTPWLREAGAAAARHFAPTGP</sequence>
<dbReference type="EMBL" id="JBEPSJ010000001">
    <property type="protein sequence ID" value="MET4580761.1"/>
    <property type="molecule type" value="Genomic_DNA"/>
</dbReference>
<dbReference type="SUPFAM" id="SSF110738">
    <property type="entry name" value="Glycerate kinase I"/>
    <property type="match status" value="1"/>
</dbReference>
<keyword evidence="2 4" id="KW-0808">Transferase</keyword>
<dbReference type="PANTHER" id="PTHR21599:SF0">
    <property type="entry name" value="GLYCERATE KINASE"/>
    <property type="match status" value="1"/>
</dbReference>
<dbReference type="InterPro" id="IPR036129">
    <property type="entry name" value="Glycerate_kinase_sf"/>
</dbReference>
<dbReference type="InterPro" id="IPR018197">
    <property type="entry name" value="Glycerate_kinase_RE-like"/>
</dbReference>
<dbReference type="GO" id="GO:0043798">
    <property type="term" value="F:glycerate 2-kinase activity"/>
    <property type="evidence" value="ECO:0007669"/>
    <property type="project" value="UniProtKB-EC"/>
</dbReference>
<dbReference type="Gene3D" id="3.90.1510.10">
    <property type="entry name" value="Glycerate kinase, domain 2"/>
    <property type="match status" value="1"/>
</dbReference>
<accession>A0ABV2QI85</accession>
<comment type="caution">
    <text evidence="5">The sequence shown here is derived from an EMBL/GenBank/DDBJ whole genome shotgun (WGS) entry which is preliminary data.</text>
</comment>
<dbReference type="Gene3D" id="3.40.50.10350">
    <property type="entry name" value="Glycerate kinase, domain 1"/>
    <property type="match status" value="1"/>
</dbReference>
<dbReference type="EC" id="2.7.1.165" evidence="5"/>
<evidence type="ECO:0000256" key="2">
    <source>
        <dbReference type="ARBA" id="ARBA00022679"/>
    </source>
</evidence>
<evidence type="ECO:0000256" key="1">
    <source>
        <dbReference type="ARBA" id="ARBA00006284"/>
    </source>
</evidence>
<evidence type="ECO:0000313" key="6">
    <source>
        <dbReference type="Proteomes" id="UP001549257"/>
    </source>
</evidence>
<evidence type="ECO:0000256" key="4">
    <source>
        <dbReference type="PIRNR" id="PIRNR006078"/>
    </source>
</evidence>